<dbReference type="AlphaFoldDB" id="C5DX40"/>
<dbReference type="EMBL" id="CU928178">
    <property type="protein sequence ID" value="CAR28351.1"/>
    <property type="molecule type" value="Genomic_DNA"/>
</dbReference>
<evidence type="ECO:0000313" key="2">
    <source>
        <dbReference type="Proteomes" id="UP000008536"/>
    </source>
</evidence>
<dbReference type="GeneID" id="8205040"/>
<dbReference type="HOGENOM" id="CLU_2943627_0_0_1"/>
<dbReference type="KEGG" id="zro:ZYRO0F02024g"/>
<dbReference type="Proteomes" id="UP000008536">
    <property type="component" value="Chromosome F"/>
</dbReference>
<proteinExistence type="predicted"/>
<protein>
    <submittedName>
        <fullName evidence="1">ZYRO0F02024p</fullName>
    </submittedName>
</protein>
<evidence type="ECO:0000313" key="1">
    <source>
        <dbReference type="EMBL" id="CAR28351.1"/>
    </source>
</evidence>
<gene>
    <name evidence="1" type="ordered locus">ZYRO0F02024g</name>
</gene>
<reference evidence="1 2" key="1">
    <citation type="journal article" date="2009" name="Genome Res.">
        <title>Comparative genomics of protoploid Saccharomycetaceae.</title>
        <authorList>
            <consortium name="The Genolevures Consortium"/>
            <person name="Souciet J.-L."/>
            <person name="Dujon B."/>
            <person name="Gaillardin C."/>
            <person name="Johnston M."/>
            <person name="Baret P.V."/>
            <person name="Cliften P."/>
            <person name="Sherman D.J."/>
            <person name="Weissenbach J."/>
            <person name="Westhof E."/>
            <person name="Wincker P."/>
            <person name="Jubin C."/>
            <person name="Poulain J."/>
            <person name="Barbe V."/>
            <person name="Segurens B."/>
            <person name="Artiguenave F."/>
            <person name="Anthouard V."/>
            <person name="Vacherie B."/>
            <person name="Val M.-E."/>
            <person name="Fulton R.S."/>
            <person name="Minx P."/>
            <person name="Wilson R."/>
            <person name="Durrens P."/>
            <person name="Jean G."/>
            <person name="Marck C."/>
            <person name="Martin T."/>
            <person name="Nikolski M."/>
            <person name="Rolland T."/>
            <person name="Seret M.-L."/>
            <person name="Casaregola S."/>
            <person name="Despons L."/>
            <person name="Fairhead C."/>
            <person name="Fischer G."/>
            <person name="Lafontaine I."/>
            <person name="Leh V."/>
            <person name="Lemaire M."/>
            <person name="de Montigny J."/>
            <person name="Neuveglise C."/>
            <person name="Thierry A."/>
            <person name="Blanc-Lenfle I."/>
            <person name="Bleykasten C."/>
            <person name="Diffels J."/>
            <person name="Fritsch E."/>
            <person name="Frangeul L."/>
            <person name="Goeffon A."/>
            <person name="Jauniaux N."/>
            <person name="Kachouri-Lafond R."/>
            <person name="Payen C."/>
            <person name="Potier S."/>
            <person name="Pribylova L."/>
            <person name="Ozanne C."/>
            <person name="Richard G.-F."/>
            <person name="Sacerdot C."/>
            <person name="Straub M.-L."/>
            <person name="Talla E."/>
        </authorList>
    </citation>
    <scope>NUCLEOTIDE SEQUENCE [LARGE SCALE GENOMIC DNA]</scope>
    <source>
        <strain evidence="1 2">ATCC 2623 / CBS 732 / BCRC 21506 / NBRC 1130 / NCYC 568 / NRRL Y-229</strain>
    </source>
</reference>
<dbReference type="InParanoid" id="C5DX40"/>
<sequence length="60" mass="6763">MFALEFLYQYARTRSTFKTLIDALQSFVEASNNGAREGAGKTRQIDPLVESGSYSVKREL</sequence>
<keyword evidence="2" id="KW-1185">Reference proteome</keyword>
<dbReference type="RefSeq" id="XP_002497284.1">
    <property type="nucleotide sequence ID" value="XM_002497239.1"/>
</dbReference>
<accession>C5DX40</accession>
<organism evidence="1 2">
    <name type="scientific">Zygosaccharomyces rouxii (strain ATCC 2623 / CBS 732 / NBRC 1130 / NCYC 568 / NRRL Y-229)</name>
    <dbReference type="NCBI Taxonomy" id="559307"/>
    <lineage>
        <taxon>Eukaryota</taxon>
        <taxon>Fungi</taxon>
        <taxon>Dikarya</taxon>
        <taxon>Ascomycota</taxon>
        <taxon>Saccharomycotina</taxon>
        <taxon>Saccharomycetes</taxon>
        <taxon>Saccharomycetales</taxon>
        <taxon>Saccharomycetaceae</taxon>
        <taxon>Zygosaccharomyces</taxon>
    </lineage>
</organism>
<dbReference type="STRING" id="559307.C5DX40"/>
<name>C5DX40_ZYGRC</name>